<accession>A0A9D3USQ2</accession>
<proteinExistence type="predicted"/>
<dbReference type="PANTHER" id="PTHR10775:SF185">
    <property type="entry name" value="OS08G0208400 PROTEIN"/>
    <property type="match status" value="1"/>
</dbReference>
<dbReference type="PANTHER" id="PTHR10775">
    <property type="entry name" value="OS08G0208400 PROTEIN"/>
    <property type="match status" value="1"/>
</dbReference>
<reference evidence="1 2" key="1">
    <citation type="journal article" date="2021" name="Plant Biotechnol. J.">
        <title>Multi-omics assisted identification of the key and species-specific regulatory components of drought-tolerant mechanisms in Gossypium stocksii.</title>
        <authorList>
            <person name="Yu D."/>
            <person name="Ke L."/>
            <person name="Zhang D."/>
            <person name="Wu Y."/>
            <person name="Sun Y."/>
            <person name="Mei J."/>
            <person name="Sun J."/>
            <person name="Sun Y."/>
        </authorList>
    </citation>
    <scope>NUCLEOTIDE SEQUENCE [LARGE SCALE GENOMIC DNA]</scope>
    <source>
        <strain evidence="2">cv. E1</strain>
        <tissue evidence="1">Leaf</tissue>
    </source>
</reference>
<sequence length="120" mass="13802">MDESDEEGDPNKLPYWEHHILRHNLDVTHIEKNVCKNILGTILNIDGKSKNNLQSRLDLVDMGIRRDLHPQLLSNGKYRLPPLIFVMSKEEKEVFCMVLNSIKVSDAYASNISRCVSLKN</sequence>
<dbReference type="Proteomes" id="UP000828251">
    <property type="component" value="Unassembled WGS sequence"/>
</dbReference>
<organism evidence="1 2">
    <name type="scientific">Gossypium stocksii</name>
    <dbReference type="NCBI Taxonomy" id="47602"/>
    <lineage>
        <taxon>Eukaryota</taxon>
        <taxon>Viridiplantae</taxon>
        <taxon>Streptophyta</taxon>
        <taxon>Embryophyta</taxon>
        <taxon>Tracheophyta</taxon>
        <taxon>Spermatophyta</taxon>
        <taxon>Magnoliopsida</taxon>
        <taxon>eudicotyledons</taxon>
        <taxon>Gunneridae</taxon>
        <taxon>Pentapetalae</taxon>
        <taxon>rosids</taxon>
        <taxon>malvids</taxon>
        <taxon>Malvales</taxon>
        <taxon>Malvaceae</taxon>
        <taxon>Malvoideae</taxon>
        <taxon>Gossypium</taxon>
    </lineage>
</organism>
<evidence type="ECO:0000313" key="2">
    <source>
        <dbReference type="Proteomes" id="UP000828251"/>
    </source>
</evidence>
<dbReference type="OrthoDB" id="994664at2759"/>
<protein>
    <submittedName>
        <fullName evidence="1">Uncharacterized protein</fullName>
    </submittedName>
</protein>
<dbReference type="EMBL" id="JAIQCV010000010">
    <property type="protein sequence ID" value="KAH1056731.1"/>
    <property type="molecule type" value="Genomic_DNA"/>
</dbReference>
<gene>
    <name evidence="1" type="ORF">J1N35_034796</name>
</gene>
<evidence type="ECO:0000313" key="1">
    <source>
        <dbReference type="EMBL" id="KAH1056731.1"/>
    </source>
</evidence>
<name>A0A9D3USQ2_9ROSI</name>
<keyword evidence="2" id="KW-1185">Reference proteome</keyword>
<dbReference type="AlphaFoldDB" id="A0A9D3USQ2"/>
<comment type="caution">
    <text evidence="1">The sequence shown here is derived from an EMBL/GenBank/DDBJ whole genome shotgun (WGS) entry which is preliminary data.</text>
</comment>